<dbReference type="EnsemblMetazoa" id="Aqu2.1.44568_001">
    <property type="protein sequence ID" value="Aqu2.1.44568_001"/>
    <property type="gene ID" value="Aqu2.1.44568"/>
</dbReference>
<reference evidence="2" key="1">
    <citation type="submission" date="2017-05" db="UniProtKB">
        <authorList>
            <consortium name="EnsemblMetazoa"/>
        </authorList>
    </citation>
    <scope>IDENTIFICATION</scope>
</reference>
<organism evidence="2">
    <name type="scientific">Amphimedon queenslandica</name>
    <name type="common">Sponge</name>
    <dbReference type="NCBI Taxonomy" id="400682"/>
    <lineage>
        <taxon>Eukaryota</taxon>
        <taxon>Metazoa</taxon>
        <taxon>Porifera</taxon>
        <taxon>Demospongiae</taxon>
        <taxon>Heteroscleromorpha</taxon>
        <taxon>Haplosclerida</taxon>
        <taxon>Niphatidae</taxon>
        <taxon>Amphimedon</taxon>
    </lineage>
</organism>
<dbReference type="InParanoid" id="A0A1X7VWQ3"/>
<evidence type="ECO:0000256" key="1">
    <source>
        <dbReference type="SAM" id="MobiDB-lite"/>
    </source>
</evidence>
<proteinExistence type="predicted"/>
<protein>
    <submittedName>
        <fullName evidence="2">Uncharacterized protein</fullName>
    </submittedName>
</protein>
<name>A0A1X7VWQ3_AMPQE</name>
<feature type="compositionally biased region" description="Low complexity" evidence="1">
    <location>
        <begin position="10"/>
        <end position="24"/>
    </location>
</feature>
<accession>A0A1X7VWQ3</accession>
<sequence length="220" mass="23410">KNSESTLPCSSGAASRGAAGSSWTATTCTGRSVSGHERFWSPMNVLRKRRSEPVTANGKKIAILDSHLYRSPDPIKEQHVPLPANTITIEGAATVVSHDTIESGSGRLNDDIDLNLTPSPPSPYSSETPDATKDVALCSDQSIDIKLVKFDLGKYLQSTGCLRHDSLAFQDNVYLKIGILAGMASTHGGGAMNMLSQSVSKYICGVDPTDLRPEIAEVGH</sequence>
<feature type="region of interest" description="Disordered" evidence="1">
    <location>
        <begin position="105"/>
        <end position="130"/>
    </location>
</feature>
<dbReference type="OrthoDB" id="2384350at2759"/>
<evidence type="ECO:0000313" key="2">
    <source>
        <dbReference type="EnsemblMetazoa" id="Aqu2.1.44568_001"/>
    </source>
</evidence>
<dbReference type="AlphaFoldDB" id="A0A1X7VWQ3"/>
<feature type="region of interest" description="Disordered" evidence="1">
    <location>
        <begin position="1"/>
        <end position="24"/>
    </location>
</feature>